<evidence type="ECO:0000313" key="2">
    <source>
        <dbReference type="Proteomes" id="UP000028181"/>
    </source>
</evidence>
<organism evidence="1 2">
    <name type="scientific">Neorhizobium galegae bv. orientalis str. HAMBI 540</name>
    <dbReference type="NCBI Taxonomy" id="1028800"/>
    <lineage>
        <taxon>Bacteria</taxon>
        <taxon>Pseudomonadati</taxon>
        <taxon>Pseudomonadota</taxon>
        <taxon>Alphaproteobacteria</taxon>
        <taxon>Hyphomicrobiales</taxon>
        <taxon>Rhizobiaceae</taxon>
        <taxon>Rhizobium/Agrobacterium group</taxon>
        <taxon>Neorhizobium</taxon>
    </lineage>
</organism>
<dbReference type="EMBL" id="HG938354">
    <property type="protein sequence ID" value="CDN51210.1"/>
    <property type="molecule type" value="Genomic_DNA"/>
</dbReference>
<reference evidence="2" key="1">
    <citation type="journal article" date="2014" name="BMC Genomics">
        <title>Genome sequencing of two Neorhizobium galegae strains reveals a noeT gene responsible for the unusual acetylation of the nodulation factors.</title>
        <authorList>
            <person name="Osterman J."/>
            <person name="Marsh J."/>
            <person name="Laine P.K."/>
            <person name="Zeng Z."/>
            <person name="Alatalo E."/>
            <person name="Sullivan J.T."/>
            <person name="Young J.P."/>
            <person name="Thomas-Oates J."/>
            <person name="Paulin L."/>
            <person name="Lindstrom K."/>
        </authorList>
    </citation>
    <scope>NUCLEOTIDE SEQUENCE [LARGE SCALE GENOMIC DNA]</scope>
    <source>
        <strain evidence="2">HAMBI 540</strain>
    </source>
</reference>
<proteinExistence type="predicted"/>
<accession>A0A068T158</accession>
<geneLocation type="plasmid" evidence="2">
    <name>II</name>
</geneLocation>
<keyword evidence="1" id="KW-0614">Plasmid</keyword>
<evidence type="ECO:0000313" key="1">
    <source>
        <dbReference type="EMBL" id="CDN51210.1"/>
    </source>
</evidence>
<dbReference type="Proteomes" id="UP000028181">
    <property type="component" value="Plasmid pHAMBI540a"/>
</dbReference>
<dbReference type="HOGENOM" id="CLU_3346333_0_0_5"/>
<name>A0A068T158_NEOGA</name>
<dbReference type="KEGG" id="ngg:RG540_PA05320"/>
<dbReference type="AlphaFoldDB" id="A0A068T158"/>
<gene>
    <name evidence="1" type="ORF">RG540_PA05320</name>
</gene>
<protein>
    <submittedName>
        <fullName evidence="1">Uncharacterized protein</fullName>
    </submittedName>
</protein>
<keyword evidence="2" id="KW-1185">Reference proteome</keyword>
<sequence>MLVPINVAATPANIAMYFAFILSSQALSEESRHCCAV</sequence>